<dbReference type="AlphaFoldDB" id="E7FUW7"/>
<proteinExistence type="inferred from homology"/>
<dbReference type="UniPathway" id="UPA00241">
    <property type="reaction ID" value="UER00356"/>
</dbReference>
<gene>
    <name evidence="3 5" type="primary">coaE</name>
    <name evidence="5" type="ORF">HMPREF0357_10552</name>
</gene>
<dbReference type="InterPro" id="IPR001977">
    <property type="entry name" value="Depp_CoAkinase"/>
</dbReference>
<dbReference type="CDD" id="cd02022">
    <property type="entry name" value="DPCK"/>
    <property type="match status" value="1"/>
</dbReference>
<comment type="subcellular location">
    <subcellularLocation>
        <location evidence="3">Cytoplasm</location>
    </subcellularLocation>
</comment>
<comment type="pathway">
    <text evidence="3">Cofactor biosynthesis; coenzyme A biosynthesis; CoA from (R)-pantothenate: step 5/5.</text>
</comment>
<dbReference type="HAMAP" id="MF_00376">
    <property type="entry name" value="Dephospho_CoA_kinase"/>
    <property type="match status" value="1"/>
</dbReference>
<keyword evidence="3 5" id="KW-0808">Transferase</keyword>
<dbReference type="PANTHER" id="PTHR10695">
    <property type="entry name" value="DEPHOSPHO-COA KINASE-RELATED"/>
    <property type="match status" value="1"/>
</dbReference>
<evidence type="ECO:0000313" key="5">
    <source>
        <dbReference type="EMBL" id="EFY09757.1"/>
    </source>
</evidence>
<comment type="similarity">
    <text evidence="3">Belongs to the CoaE family.</text>
</comment>
<comment type="function">
    <text evidence="3">Catalyzes the phosphorylation of the 3'-hydroxyl group of dephosphocoenzyme A to form coenzyme A.</text>
</comment>
<keyword evidence="2 3" id="KW-0067">ATP-binding</keyword>
<dbReference type="GO" id="GO:0005524">
    <property type="term" value="F:ATP binding"/>
    <property type="evidence" value="ECO:0007669"/>
    <property type="project" value="UniProtKB-UniRule"/>
</dbReference>
<dbReference type="Gene3D" id="3.40.50.300">
    <property type="entry name" value="P-loop containing nucleotide triphosphate hydrolases"/>
    <property type="match status" value="1"/>
</dbReference>
<evidence type="ECO:0000256" key="1">
    <source>
        <dbReference type="ARBA" id="ARBA00022741"/>
    </source>
</evidence>
<dbReference type="GO" id="GO:0015937">
    <property type="term" value="P:coenzyme A biosynthetic process"/>
    <property type="evidence" value="ECO:0007669"/>
    <property type="project" value="UniProtKB-UniRule"/>
</dbReference>
<keyword evidence="3" id="KW-0173">Coenzyme A biosynthesis</keyword>
<keyword evidence="3" id="KW-0963">Cytoplasm</keyword>
<dbReference type="InterPro" id="IPR027417">
    <property type="entry name" value="P-loop_NTPase"/>
</dbReference>
<dbReference type="NCBIfam" id="TIGR00152">
    <property type="entry name" value="dephospho-CoA kinase"/>
    <property type="match status" value="1"/>
</dbReference>
<comment type="catalytic activity">
    <reaction evidence="3">
        <text>3'-dephospho-CoA + ATP = ADP + CoA + H(+)</text>
        <dbReference type="Rhea" id="RHEA:18245"/>
        <dbReference type="ChEBI" id="CHEBI:15378"/>
        <dbReference type="ChEBI" id="CHEBI:30616"/>
        <dbReference type="ChEBI" id="CHEBI:57287"/>
        <dbReference type="ChEBI" id="CHEBI:57328"/>
        <dbReference type="ChEBI" id="CHEBI:456216"/>
        <dbReference type="EC" id="2.7.1.24"/>
    </reaction>
</comment>
<dbReference type="EC" id="2.7.1.24" evidence="3 4"/>
<dbReference type="GO" id="GO:0005737">
    <property type="term" value="C:cytoplasm"/>
    <property type="evidence" value="ECO:0007669"/>
    <property type="project" value="UniProtKB-SubCell"/>
</dbReference>
<reference evidence="5" key="1">
    <citation type="submission" date="2011-01" db="EMBL/GenBank/DDBJ databases">
        <authorList>
            <person name="Muzny D."/>
            <person name="Qin X."/>
            <person name="Buhay C."/>
            <person name="Dugan-Rocha S."/>
            <person name="Ding Y."/>
            <person name="Chen G."/>
            <person name="Hawes A."/>
            <person name="Holder M."/>
            <person name="Jhangiani S."/>
            <person name="Johnson A."/>
            <person name="Khan Z."/>
            <person name="Li Z."/>
            <person name="Liu W."/>
            <person name="Liu X."/>
            <person name="Perez L."/>
            <person name="Shen H."/>
            <person name="Wang Q."/>
            <person name="Watt J."/>
            <person name="Xi L."/>
            <person name="Xin Y."/>
            <person name="Zhou J."/>
            <person name="Deng J."/>
            <person name="Jiang H."/>
            <person name="Liu Y."/>
            <person name="Qu J."/>
            <person name="Song X.-Z."/>
            <person name="Zhang L."/>
            <person name="Villasana D."/>
            <person name="Johnson A."/>
            <person name="Liu J."/>
            <person name="Liyanage D."/>
            <person name="Lorensuhewa L."/>
            <person name="Robinson T."/>
            <person name="Song A."/>
            <person name="Song B.-B."/>
            <person name="Dinh H."/>
            <person name="Thornton R."/>
            <person name="Coyle M."/>
            <person name="Francisco L."/>
            <person name="Jackson L."/>
            <person name="Javaid M."/>
            <person name="Korchina V."/>
            <person name="Kovar C."/>
            <person name="Mata R."/>
            <person name="Mathew T."/>
            <person name="Ngo R."/>
            <person name="Nguyen L."/>
            <person name="Nguyen N."/>
            <person name="Okwuonu G."/>
            <person name="Ongeri F."/>
            <person name="Pham C."/>
            <person name="Simmons D."/>
            <person name="Wilczek-Boney K."/>
            <person name="Hale W."/>
            <person name="Jakkamsetti A."/>
            <person name="Pham P."/>
            <person name="Ruth R."/>
            <person name="San Lucas F."/>
            <person name="Warren J."/>
            <person name="Zhang J."/>
            <person name="Zhao Z."/>
            <person name="Zhou C."/>
            <person name="Zhu D."/>
            <person name="Lee S."/>
            <person name="Bess C."/>
            <person name="Blankenburg K."/>
            <person name="Forbes L."/>
            <person name="Fu Q."/>
            <person name="Gubbala S."/>
            <person name="Hirani K."/>
            <person name="Jayaseelan J.C."/>
            <person name="Lara F."/>
            <person name="Munidasa M."/>
            <person name="Palculict T."/>
            <person name="Patil S."/>
            <person name="Pu L.-L."/>
            <person name="Saada N."/>
            <person name="Tang L."/>
            <person name="Weissenberger G."/>
            <person name="Zhu Y."/>
            <person name="Hemphill L."/>
            <person name="Shang Y."/>
            <person name="Youmans B."/>
            <person name="Ayvaz T."/>
            <person name="Ross M."/>
            <person name="Santibanez J."/>
            <person name="Aqrawi P."/>
            <person name="Gross S."/>
            <person name="Joshi V."/>
            <person name="Fowler G."/>
            <person name="Nazareth L."/>
            <person name="Reid J."/>
            <person name="Worley K."/>
            <person name="Petrosino J."/>
            <person name="Highlander S."/>
            <person name="Gibbs R."/>
        </authorList>
    </citation>
    <scope>NUCLEOTIDE SEQUENCE [LARGE SCALE GENOMIC DNA]</scope>
    <source>
        <strain evidence="5">ATCC 19414</strain>
    </source>
</reference>
<keyword evidence="1 3" id="KW-0547">Nucleotide-binding</keyword>
<evidence type="ECO:0000256" key="3">
    <source>
        <dbReference type="HAMAP-Rule" id="MF_00376"/>
    </source>
</evidence>
<dbReference type="GO" id="GO:0004140">
    <property type="term" value="F:dephospho-CoA kinase activity"/>
    <property type="evidence" value="ECO:0007669"/>
    <property type="project" value="UniProtKB-UniRule"/>
</dbReference>
<sequence length="201" mass="23377">MSEGTSMKIGITGTIGSGKSSVSHHIVDLGYQVYDMDRLTHSFYEPEGILYEYIIELLGPEILRVDKTVDRQLMSKILFTNTNLLEQLEKKVFSEVRVFIQDIHDDKNSMIFFEVPLLFESKMEDLFDCIIMVSADYDVRIKRLLNRGMKTDDINLRMNRQYSEKIKEEKSDYILYNNSTVVDLNQETEKLIKKIKKGGVN</sequence>
<dbReference type="PANTHER" id="PTHR10695:SF46">
    <property type="entry name" value="BIFUNCTIONAL COENZYME A SYNTHASE-RELATED"/>
    <property type="match status" value="1"/>
</dbReference>
<protein>
    <recommendedName>
        <fullName evidence="3 4">Dephospho-CoA kinase</fullName>
        <ecNumber evidence="3 4">2.7.1.24</ecNumber>
    </recommendedName>
    <alternativeName>
        <fullName evidence="3">Dephosphocoenzyme A kinase</fullName>
    </alternativeName>
</protein>
<organism evidence="5 6">
    <name type="scientific">Erysipelothrix rhusiopathiae ATCC 19414</name>
    <dbReference type="NCBI Taxonomy" id="525280"/>
    <lineage>
        <taxon>Bacteria</taxon>
        <taxon>Bacillati</taxon>
        <taxon>Bacillota</taxon>
        <taxon>Erysipelotrichia</taxon>
        <taxon>Erysipelotrichales</taxon>
        <taxon>Erysipelotrichaceae</taxon>
        <taxon>Erysipelothrix</taxon>
    </lineage>
</organism>
<dbReference type="Pfam" id="PF01121">
    <property type="entry name" value="CoaE"/>
    <property type="match status" value="1"/>
</dbReference>
<keyword evidence="6" id="KW-1185">Reference proteome</keyword>
<accession>E7FUW7</accession>
<name>E7FUW7_ERYRH</name>
<dbReference type="STRING" id="1648.A2I91_04450"/>
<evidence type="ECO:0000313" key="6">
    <source>
        <dbReference type="Proteomes" id="UP000003028"/>
    </source>
</evidence>
<comment type="caution">
    <text evidence="5">The sequence shown here is derived from an EMBL/GenBank/DDBJ whole genome shotgun (WGS) entry which is preliminary data.</text>
</comment>
<dbReference type="PROSITE" id="PS51219">
    <property type="entry name" value="DPCK"/>
    <property type="match status" value="1"/>
</dbReference>
<evidence type="ECO:0000256" key="4">
    <source>
        <dbReference type="NCBIfam" id="TIGR00152"/>
    </source>
</evidence>
<dbReference type="EMBL" id="ACLK02000001">
    <property type="protein sequence ID" value="EFY09757.1"/>
    <property type="molecule type" value="Genomic_DNA"/>
</dbReference>
<dbReference type="Proteomes" id="UP000003028">
    <property type="component" value="Unassembled WGS sequence"/>
</dbReference>
<dbReference type="SUPFAM" id="SSF52540">
    <property type="entry name" value="P-loop containing nucleoside triphosphate hydrolases"/>
    <property type="match status" value="1"/>
</dbReference>
<evidence type="ECO:0000256" key="2">
    <source>
        <dbReference type="ARBA" id="ARBA00022840"/>
    </source>
</evidence>
<keyword evidence="3 5" id="KW-0418">Kinase</keyword>
<feature type="binding site" evidence="3">
    <location>
        <begin position="16"/>
        <end position="21"/>
    </location>
    <ligand>
        <name>ATP</name>
        <dbReference type="ChEBI" id="CHEBI:30616"/>
    </ligand>
</feature>